<evidence type="ECO:0000259" key="2">
    <source>
        <dbReference type="Pfam" id="PF02805"/>
    </source>
</evidence>
<dbReference type="GO" id="GO:0008270">
    <property type="term" value="F:zinc ion binding"/>
    <property type="evidence" value="ECO:0007669"/>
    <property type="project" value="InterPro"/>
</dbReference>
<proteinExistence type="predicted"/>
<protein>
    <recommendedName>
        <fullName evidence="2">Ada DNA repair metal-binding domain-containing protein</fullName>
    </recommendedName>
</protein>
<feature type="domain" description="Ada DNA repair metal-binding" evidence="2">
    <location>
        <begin position="7"/>
        <end position="54"/>
    </location>
</feature>
<sequence>PPSSGKFVGSKKSDVYHYPNCRYVKMIKPENIIWFSSVEDAKAHGYRPCKVCKPPG</sequence>
<dbReference type="GO" id="GO:0006281">
    <property type="term" value="P:DNA repair"/>
    <property type="evidence" value="ECO:0007669"/>
    <property type="project" value="InterPro"/>
</dbReference>
<dbReference type="GO" id="GO:0003677">
    <property type="term" value="F:DNA binding"/>
    <property type="evidence" value="ECO:0007669"/>
    <property type="project" value="InterPro"/>
</dbReference>
<dbReference type="InterPro" id="IPR004026">
    <property type="entry name" value="Ada_DNA_repair_Zn-bd"/>
</dbReference>
<evidence type="ECO:0000313" key="3">
    <source>
        <dbReference type="EMBL" id="GAG82341.1"/>
    </source>
</evidence>
<dbReference type="InterPro" id="IPR035451">
    <property type="entry name" value="Ada-like_dom_sf"/>
</dbReference>
<dbReference type="Gene3D" id="3.40.10.10">
    <property type="entry name" value="DNA Methylphosphotriester Repair Domain"/>
    <property type="match status" value="1"/>
</dbReference>
<name>X1CDM3_9ZZZZ</name>
<dbReference type="GO" id="GO:0008168">
    <property type="term" value="F:methyltransferase activity"/>
    <property type="evidence" value="ECO:0007669"/>
    <property type="project" value="InterPro"/>
</dbReference>
<accession>X1CDM3</accession>
<comment type="caution">
    <text evidence="3">The sequence shown here is derived from an EMBL/GenBank/DDBJ whole genome shotgun (WGS) entry which is preliminary data.</text>
</comment>
<dbReference type="AlphaFoldDB" id="X1CDM3"/>
<organism evidence="3">
    <name type="scientific">marine sediment metagenome</name>
    <dbReference type="NCBI Taxonomy" id="412755"/>
    <lineage>
        <taxon>unclassified sequences</taxon>
        <taxon>metagenomes</taxon>
        <taxon>ecological metagenomes</taxon>
    </lineage>
</organism>
<evidence type="ECO:0000256" key="1">
    <source>
        <dbReference type="ARBA" id="ARBA00023159"/>
    </source>
</evidence>
<dbReference type="GO" id="GO:0006355">
    <property type="term" value="P:regulation of DNA-templated transcription"/>
    <property type="evidence" value="ECO:0007669"/>
    <property type="project" value="InterPro"/>
</dbReference>
<gene>
    <name evidence="3" type="ORF">S01H4_28110</name>
</gene>
<feature type="non-terminal residue" evidence="3">
    <location>
        <position position="1"/>
    </location>
</feature>
<dbReference type="SUPFAM" id="SSF57884">
    <property type="entry name" value="Ada DNA repair protein, N-terminal domain (N-Ada 10)"/>
    <property type="match status" value="1"/>
</dbReference>
<dbReference type="EMBL" id="BART01013887">
    <property type="protein sequence ID" value="GAG82341.1"/>
    <property type="molecule type" value="Genomic_DNA"/>
</dbReference>
<reference evidence="3" key="1">
    <citation type="journal article" date="2014" name="Front. Microbiol.">
        <title>High frequency of phylogenetically diverse reductive dehalogenase-homologous genes in deep subseafloor sedimentary metagenomes.</title>
        <authorList>
            <person name="Kawai M."/>
            <person name="Futagami T."/>
            <person name="Toyoda A."/>
            <person name="Takaki Y."/>
            <person name="Nishi S."/>
            <person name="Hori S."/>
            <person name="Arai W."/>
            <person name="Tsubouchi T."/>
            <person name="Morono Y."/>
            <person name="Uchiyama I."/>
            <person name="Ito T."/>
            <person name="Fujiyama A."/>
            <person name="Inagaki F."/>
            <person name="Takami H."/>
        </authorList>
    </citation>
    <scope>NUCLEOTIDE SEQUENCE</scope>
    <source>
        <strain evidence="3">Expedition CK06-06</strain>
    </source>
</reference>
<dbReference type="Pfam" id="PF02805">
    <property type="entry name" value="Ada_Zn_binding"/>
    <property type="match status" value="1"/>
</dbReference>
<keyword evidence="1" id="KW-0010">Activator</keyword>